<name>A0ABD1B5C4_CARAN</name>
<sequence length="177" mass="19166">MDRILPQYPHPRRLCLRNHCLSVSGSTAAPIVPKIDSALVLETTSVIASKSDLKTATIISYPVQTSASVDVVKTTVSGPEKDVVEAAVEMISMENTATHVKAAKAANPDSWCHLVKGSAKRLEKKGTPFTLPFGEVCVKIPNNVIEKNMKSWECFVLGQFYSDPPPQGLVHNIVNGI</sequence>
<dbReference type="Proteomes" id="UP001558713">
    <property type="component" value="Unassembled WGS sequence"/>
</dbReference>
<reference evidence="1 2" key="1">
    <citation type="submission" date="2024-04" db="EMBL/GenBank/DDBJ databases">
        <title>Genome assembly C_amara_ONT_v2.</title>
        <authorList>
            <person name="Yant L."/>
            <person name="Moore C."/>
            <person name="Slenker M."/>
        </authorList>
    </citation>
    <scope>NUCLEOTIDE SEQUENCE [LARGE SCALE GENOMIC DNA]</scope>
    <source>
        <tissue evidence="1">Leaf</tissue>
    </source>
</reference>
<keyword evidence="2" id="KW-1185">Reference proteome</keyword>
<comment type="caution">
    <text evidence="1">The sequence shown here is derived from an EMBL/GenBank/DDBJ whole genome shotgun (WGS) entry which is preliminary data.</text>
</comment>
<protein>
    <submittedName>
        <fullName evidence="1">Uncharacterized protein</fullName>
    </submittedName>
</protein>
<gene>
    <name evidence="1" type="ORF">V5N11_005719</name>
</gene>
<proteinExistence type="predicted"/>
<dbReference type="AlphaFoldDB" id="A0ABD1B5C4"/>
<organism evidence="1 2">
    <name type="scientific">Cardamine amara subsp. amara</name>
    <dbReference type="NCBI Taxonomy" id="228776"/>
    <lineage>
        <taxon>Eukaryota</taxon>
        <taxon>Viridiplantae</taxon>
        <taxon>Streptophyta</taxon>
        <taxon>Embryophyta</taxon>
        <taxon>Tracheophyta</taxon>
        <taxon>Spermatophyta</taxon>
        <taxon>Magnoliopsida</taxon>
        <taxon>eudicotyledons</taxon>
        <taxon>Gunneridae</taxon>
        <taxon>Pentapetalae</taxon>
        <taxon>rosids</taxon>
        <taxon>malvids</taxon>
        <taxon>Brassicales</taxon>
        <taxon>Brassicaceae</taxon>
        <taxon>Cardamineae</taxon>
        <taxon>Cardamine</taxon>
    </lineage>
</organism>
<dbReference type="EMBL" id="JBANAX010000322">
    <property type="protein sequence ID" value="KAL1214160.1"/>
    <property type="molecule type" value="Genomic_DNA"/>
</dbReference>
<evidence type="ECO:0000313" key="1">
    <source>
        <dbReference type="EMBL" id="KAL1214160.1"/>
    </source>
</evidence>
<accession>A0ABD1B5C4</accession>
<evidence type="ECO:0000313" key="2">
    <source>
        <dbReference type="Proteomes" id="UP001558713"/>
    </source>
</evidence>